<sequence>MIHEGAAGVAPGAWVRLDGHPVFPEPGEASDTFLLTQQPACCAAHGGWHADMVVEVHADTPLDWRRGPVRVRGRWELLADDPAGWRYRIRAAEVAPLAEPRAAWAIGRRNVLGLAAFAGLSAMAGLAGCAAQAADETRDAGKEPAVPPWLSAQSTVDIHSHAGHVSLGRRTVPLPFTALAAPMREGAMHVVCLAIVTDSSTDHVVTSPSGRRRIVAYREPAPGEMSSRGEAGFQRLTDLAARQGLRVVKTAEELRAACRDGPSVIVSAEGADFLEGDLARLDDAYHRHGLRHLQLTHYRVNELGDIQTAPPVHQGLTDFGAAVIQRCNELGIVVDVAHGTYALVQRAAQVTRRPLVLSHTSLSQHPGRYSRAISPEHARLVADTGGVIGVWPVASIYPTLADMAQGMRSMADLVGVAHVGLGTDMLGLLSPSVLDSYRKLPLLARALRDAGFSEQEAGAILGGNYARVYAESMKA</sequence>
<gene>
    <name evidence="1" type="ORF">CAL29_17310</name>
</gene>
<dbReference type="Pfam" id="PF01244">
    <property type="entry name" value="Peptidase_M19"/>
    <property type="match status" value="1"/>
</dbReference>
<evidence type="ECO:0000313" key="2">
    <source>
        <dbReference type="Proteomes" id="UP000216020"/>
    </source>
</evidence>
<evidence type="ECO:0008006" key="3">
    <source>
        <dbReference type="Google" id="ProtNLM"/>
    </source>
</evidence>
<proteinExistence type="predicted"/>
<dbReference type="GO" id="GO:0006508">
    <property type="term" value="P:proteolysis"/>
    <property type="evidence" value="ECO:0007669"/>
    <property type="project" value="InterPro"/>
</dbReference>
<dbReference type="Gene3D" id="3.20.20.140">
    <property type="entry name" value="Metal-dependent hydrolases"/>
    <property type="match status" value="1"/>
</dbReference>
<accession>A0A261S4M6</accession>
<evidence type="ECO:0000313" key="1">
    <source>
        <dbReference type="EMBL" id="OZI32309.1"/>
    </source>
</evidence>
<dbReference type="EMBL" id="NEVM01000005">
    <property type="protein sequence ID" value="OZI32309.1"/>
    <property type="molecule type" value="Genomic_DNA"/>
</dbReference>
<dbReference type="SUPFAM" id="SSF51556">
    <property type="entry name" value="Metallo-dependent hydrolases"/>
    <property type="match status" value="1"/>
</dbReference>
<organism evidence="1 2">
    <name type="scientific">Bordetella genomosp. 10</name>
    <dbReference type="NCBI Taxonomy" id="1416804"/>
    <lineage>
        <taxon>Bacteria</taxon>
        <taxon>Pseudomonadati</taxon>
        <taxon>Pseudomonadota</taxon>
        <taxon>Betaproteobacteria</taxon>
        <taxon>Burkholderiales</taxon>
        <taxon>Alcaligenaceae</taxon>
        <taxon>Bordetella</taxon>
    </lineage>
</organism>
<name>A0A261S4M6_9BORD</name>
<dbReference type="Proteomes" id="UP000216020">
    <property type="component" value="Unassembled WGS sequence"/>
</dbReference>
<dbReference type="AlphaFoldDB" id="A0A261S4M6"/>
<dbReference type="GO" id="GO:0070573">
    <property type="term" value="F:metallodipeptidase activity"/>
    <property type="evidence" value="ECO:0007669"/>
    <property type="project" value="InterPro"/>
</dbReference>
<protein>
    <recommendedName>
        <fullName evidence="3">Peptidase M19</fullName>
    </recommendedName>
</protein>
<comment type="caution">
    <text evidence="1">The sequence shown here is derived from an EMBL/GenBank/DDBJ whole genome shotgun (WGS) entry which is preliminary data.</text>
</comment>
<dbReference type="PANTHER" id="PTHR10443">
    <property type="entry name" value="MICROSOMAL DIPEPTIDASE"/>
    <property type="match status" value="1"/>
</dbReference>
<reference evidence="2" key="1">
    <citation type="submission" date="2017-05" db="EMBL/GenBank/DDBJ databases">
        <title>Complete and WGS of Bordetella genogroups.</title>
        <authorList>
            <person name="Spilker T."/>
            <person name="Lipuma J."/>
        </authorList>
    </citation>
    <scope>NUCLEOTIDE SEQUENCE [LARGE SCALE GENOMIC DNA]</scope>
    <source>
        <strain evidence="2">AU16122</strain>
    </source>
</reference>
<dbReference type="PROSITE" id="PS51365">
    <property type="entry name" value="RENAL_DIPEPTIDASE_2"/>
    <property type="match status" value="1"/>
</dbReference>
<dbReference type="PANTHER" id="PTHR10443:SF12">
    <property type="entry name" value="DIPEPTIDASE"/>
    <property type="match status" value="1"/>
</dbReference>
<dbReference type="InterPro" id="IPR008257">
    <property type="entry name" value="Pept_M19"/>
</dbReference>
<dbReference type="InterPro" id="IPR032466">
    <property type="entry name" value="Metal_Hydrolase"/>
</dbReference>
<keyword evidence="2" id="KW-1185">Reference proteome</keyword>